<evidence type="ECO:0000313" key="2">
    <source>
        <dbReference type="Proteomes" id="UP001148838"/>
    </source>
</evidence>
<comment type="caution">
    <text evidence="1">The sequence shown here is derived from an EMBL/GenBank/DDBJ whole genome shotgun (WGS) entry which is preliminary data.</text>
</comment>
<dbReference type="EMBL" id="JAJSOF020000005">
    <property type="protein sequence ID" value="KAJ4447326.1"/>
    <property type="molecule type" value="Genomic_DNA"/>
</dbReference>
<keyword evidence="2" id="KW-1185">Reference proteome</keyword>
<dbReference type="Proteomes" id="UP001148838">
    <property type="component" value="Unassembled WGS sequence"/>
</dbReference>
<evidence type="ECO:0000313" key="1">
    <source>
        <dbReference type="EMBL" id="KAJ4447326.1"/>
    </source>
</evidence>
<organism evidence="1 2">
    <name type="scientific">Periplaneta americana</name>
    <name type="common">American cockroach</name>
    <name type="synonym">Blatta americana</name>
    <dbReference type="NCBI Taxonomy" id="6978"/>
    <lineage>
        <taxon>Eukaryota</taxon>
        <taxon>Metazoa</taxon>
        <taxon>Ecdysozoa</taxon>
        <taxon>Arthropoda</taxon>
        <taxon>Hexapoda</taxon>
        <taxon>Insecta</taxon>
        <taxon>Pterygota</taxon>
        <taxon>Neoptera</taxon>
        <taxon>Polyneoptera</taxon>
        <taxon>Dictyoptera</taxon>
        <taxon>Blattodea</taxon>
        <taxon>Blattoidea</taxon>
        <taxon>Blattidae</taxon>
        <taxon>Blattinae</taxon>
        <taxon>Periplaneta</taxon>
    </lineage>
</organism>
<protein>
    <submittedName>
        <fullName evidence="1">Uncharacterized protein</fullName>
    </submittedName>
</protein>
<sequence length="77" mass="8875">MDRKFISIFLATESLKEKITTVGTMRSDRRDLPTELRPVSLKMPNLEQLDSPSLKIPPWSAMSQRKEKLCQSLHATF</sequence>
<gene>
    <name evidence="1" type="ORF">ANN_09330</name>
</gene>
<name>A0ABQ8TL27_PERAM</name>
<accession>A0ABQ8TL27</accession>
<proteinExistence type="predicted"/>
<reference evidence="1 2" key="1">
    <citation type="journal article" date="2022" name="Allergy">
        <title>Genome assembly and annotation of Periplaneta americana reveal a comprehensive cockroach allergen profile.</title>
        <authorList>
            <person name="Wang L."/>
            <person name="Xiong Q."/>
            <person name="Saelim N."/>
            <person name="Wang L."/>
            <person name="Nong W."/>
            <person name="Wan A.T."/>
            <person name="Shi M."/>
            <person name="Liu X."/>
            <person name="Cao Q."/>
            <person name="Hui J.H.L."/>
            <person name="Sookrung N."/>
            <person name="Leung T.F."/>
            <person name="Tungtrongchitr A."/>
            <person name="Tsui S.K.W."/>
        </authorList>
    </citation>
    <scope>NUCLEOTIDE SEQUENCE [LARGE SCALE GENOMIC DNA]</scope>
    <source>
        <strain evidence="1">PWHHKU_190912</strain>
    </source>
</reference>